<feature type="non-terminal residue" evidence="2">
    <location>
        <position position="40"/>
    </location>
</feature>
<sequence>MNNSLSYWSLSRSPYYSFIFVLPFFAIYEVMVLFLSRDEM</sequence>
<name>A0A382I0M0_9ZZZZ</name>
<evidence type="ECO:0000313" key="2">
    <source>
        <dbReference type="EMBL" id="SVB92777.1"/>
    </source>
</evidence>
<organism evidence="2">
    <name type="scientific">marine metagenome</name>
    <dbReference type="NCBI Taxonomy" id="408172"/>
    <lineage>
        <taxon>unclassified sequences</taxon>
        <taxon>metagenomes</taxon>
        <taxon>ecological metagenomes</taxon>
    </lineage>
</organism>
<dbReference type="EMBL" id="UINC01064270">
    <property type="protein sequence ID" value="SVB92777.1"/>
    <property type="molecule type" value="Genomic_DNA"/>
</dbReference>
<proteinExistence type="predicted"/>
<accession>A0A382I0M0</accession>
<gene>
    <name evidence="2" type="ORF">METZ01_LOCUS245631</name>
</gene>
<dbReference type="AlphaFoldDB" id="A0A382I0M0"/>
<feature type="transmembrane region" description="Helical" evidence="1">
    <location>
        <begin position="15"/>
        <end position="35"/>
    </location>
</feature>
<keyword evidence="1" id="KW-1133">Transmembrane helix</keyword>
<keyword evidence="1" id="KW-0812">Transmembrane</keyword>
<keyword evidence="1" id="KW-0472">Membrane</keyword>
<reference evidence="2" key="1">
    <citation type="submission" date="2018-05" db="EMBL/GenBank/DDBJ databases">
        <authorList>
            <person name="Lanie J.A."/>
            <person name="Ng W.-L."/>
            <person name="Kazmierczak K.M."/>
            <person name="Andrzejewski T.M."/>
            <person name="Davidsen T.M."/>
            <person name="Wayne K.J."/>
            <person name="Tettelin H."/>
            <person name="Glass J.I."/>
            <person name="Rusch D."/>
            <person name="Podicherti R."/>
            <person name="Tsui H.-C.T."/>
            <person name="Winkler M.E."/>
        </authorList>
    </citation>
    <scope>NUCLEOTIDE SEQUENCE</scope>
</reference>
<protein>
    <submittedName>
        <fullName evidence="2">Uncharacterized protein</fullName>
    </submittedName>
</protein>
<evidence type="ECO:0000256" key="1">
    <source>
        <dbReference type="SAM" id="Phobius"/>
    </source>
</evidence>